<reference evidence="4" key="1">
    <citation type="submission" date="2016-06" db="UniProtKB">
        <authorList>
            <consortium name="WormBaseParasite"/>
        </authorList>
    </citation>
    <scope>IDENTIFICATION</scope>
</reference>
<dbReference type="AlphaFoldDB" id="A0A183VB31"/>
<sequence>MFVEMMIVHGSNNLAAETTLGPLEIDVSMGDILDGLSGERRRHRTDPGLVHERVSAYAHGAPTSDLGSVSSDATGRTERLAPTSAPNQSSECSPSNNPMRMHRKSKGKPENVCQLLASMEQKASFDSSDMRELRKGSSVGTISKKFVFFFDILTHKWVMLPGEYFCQ</sequence>
<feature type="region of interest" description="Disordered" evidence="1">
    <location>
        <begin position="60"/>
        <end position="109"/>
    </location>
</feature>
<feature type="compositionally biased region" description="Polar residues" evidence="1">
    <location>
        <begin position="84"/>
        <end position="98"/>
    </location>
</feature>
<evidence type="ECO:0000313" key="3">
    <source>
        <dbReference type="Proteomes" id="UP000050794"/>
    </source>
</evidence>
<accession>A0A183VB31</accession>
<proteinExistence type="predicted"/>
<dbReference type="Proteomes" id="UP000050794">
    <property type="component" value="Unassembled WGS sequence"/>
</dbReference>
<feature type="compositionally biased region" description="Polar residues" evidence="1">
    <location>
        <begin position="65"/>
        <end position="74"/>
    </location>
</feature>
<gene>
    <name evidence="2" type="ORF">TCNE_LOCUS17951</name>
</gene>
<keyword evidence="3" id="KW-1185">Reference proteome</keyword>
<name>A0A183VB31_TOXCA</name>
<evidence type="ECO:0000313" key="4">
    <source>
        <dbReference type="WBParaSite" id="TCNE_0001795501-mRNA-1"/>
    </source>
</evidence>
<organism evidence="3 4">
    <name type="scientific">Toxocara canis</name>
    <name type="common">Canine roundworm</name>
    <dbReference type="NCBI Taxonomy" id="6265"/>
    <lineage>
        <taxon>Eukaryota</taxon>
        <taxon>Metazoa</taxon>
        <taxon>Ecdysozoa</taxon>
        <taxon>Nematoda</taxon>
        <taxon>Chromadorea</taxon>
        <taxon>Rhabditida</taxon>
        <taxon>Spirurina</taxon>
        <taxon>Ascaridomorpha</taxon>
        <taxon>Ascaridoidea</taxon>
        <taxon>Toxocaridae</taxon>
        <taxon>Toxocara</taxon>
    </lineage>
</organism>
<evidence type="ECO:0000256" key="1">
    <source>
        <dbReference type="SAM" id="MobiDB-lite"/>
    </source>
</evidence>
<dbReference type="EMBL" id="UYWY01024970">
    <property type="protein sequence ID" value="VDM49272.1"/>
    <property type="molecule type" value="Genomic_DNA"/>
</dbReference>
<evidence type="ECO:0000313" key="2">
    <source>
        <dbReference type="EMBL" id="VDM49272.1"/>
    </source>
</evidence>
<protein>
    <submittedName>
        <fullName evidence="2 4">Uncharacterized protein</fullName>
    </submittedName>
</protein>
<dbReference type="WBParaSite" id="TCNE_0001795501-mRNA-1">
    <property type="protein sequence ID" value="TCNE_0001795501-mRNA-1"/>
    <property type="gene ID" value="TCNE_0001795501"/>
</dbReference>
<reference evidence="2 3" key="2">
    <citation type="submission" date="2018-11" db="EMBL/GenBank/DDBJ databases">
        <authorList>
            <consortium name="Pathogen Informatics"/>
        </authorList>
    </citation>
    <scope>NUCLEOTIDE SEQUENCE [LARGE SCALE GENOMIC DNA]</scope>
</reference>